<evidence type="ECO:0000256" key="3">
    <source>
        <dbReference type="ARBA" id="ARBA00022840"/>
    </source>
</evidence>
<name>A0A090I4M3_METFO</name>
<sequence>MANITIENVSMKFELDDSEVTALTGINLKLNDGDFVSIIGPSGCGKSTLIDIIAGLKKPSQGKVLVENKEVTKPGSDFGIVFQDYSLFPWMSAYENLYFAIEHTNKKLSKEEIKRKSKKYLDTVGLSKFADKFPRTLSGGMRQRLAIARMFAIKPKAFLMDEPFGALDALNKVYMQDLLVYLWTRGDKRETTLYVTHDVDEALFFSDRIVVMTPSPGRIKEIINVDFPRPRCRVDIAKSAEYMSLRSKLISLLHDEMLESIAEQEKHLRDLK</sequence>
<feature type="domain" description="ABC transporter" evidence="4">
    <location>
        <begin position="4"/>
        <end position="239"/>
    </location>
</feature>
<dbReference type="InterPro" id="IPR003593">
    <property type="entry name" value="AAA+_ATPase"/>
</dbReference>
<evidence type="ECO:0000256" key="1">
    <source>
        <dbReference type="ARBA" id="ARBA00022448"/>
    </source>
</evidence>
<dbReference type="SUPFAM" id="SSF52540">
    <property type="entry name" value="P-loop containing nucleoside triphosphate hydrolases"/>
    <property type="match status" value="1"/>
</dbReference>
<dbReference type="PROSITE" id="PS50893">
    <property type="entry name" value="ABC_TRANSPORTER_2"/>
    <property type="match status" value="1"/>
</dbReference>
<proteinExistence type="predicted"/>
<dbReference type="PATRIC" id="fig|2162.9.peg.2131"/>
<dbReference type="AlphaFoldDB" id="A0A090I4M3"/>
<dbReference type="InterPro" id="IPR027417">
    <property type="entry name" value="P-loop_NTPase"/>
</dbReference>
<evidence type="ECO:0000256" key="2">
    <source>
        <dbReference type="ARBA" id="ARBA00022741"/>
    </source>
</evidence>
<dbReference type="PANTHER" id="PTHR42788">
    <property type="entry name" value="TAURINE IMPORT ATP-BINDING PROTEIN-RELATED"/>
    <property type="match status" value="1"/>
</dbReference>
<evidence type="ECO:0000259" key="4">
    <source>
        <dbReference type="PROSITE" id="PS50893"/>
    </source>
</evidence>
<dbReference type="PROSITE" id="PS00211">
    <property type="entry name" value="ABC_TRANSPORTER_1"/>
    <property type="match status" value="1"/>
</dbReference>
<keyword evidence="2" id="KW-0547">Nucleotide-binding</keyword>
<organism evidence="5">
    <name type="scientific">Methanobacterium formicicum</name>
    <dbReference type="NCBI Taxonomy" id="2162"/>
    <lineage>
        <taxon>Archaea</taxon>
        <taxon>Methanobacteriati</taxon>
        <taxon>Methanobacteriota</taxon>
        <taxon>Methanomada group</taxon>
        <taxon>Methanobacteria</taxon>
        <taxon>Methanobacteriales</taxon>
        <taxon>Methanobacteriaceae</taxon>
        <taxon>Methanobacterium</taxon>
    </lineage>
</organism>
<accession>A0A090I4M3</accession>
<dbReference type="Pfam" id="PF00005">
    <property type="entry name" value="ABC_tran"/>
    <property type="match status" value="1"/>
</dbReference>
<keyword evidence="1" id="KW-0813">Transport</keyword>
<dbReference type="GO" id="GO:0005524">
    <property type="term" value="F:ATP binding"/>
    <property type="evidence" value="ECO:0007669"/>
    <property type="project" value="UniProtKB-KW"/>
</dbReference>
<keyword evidence="3 5" id="KW-0067">ATP-binding</keyword>
<dbReference type="GO" id="GO:0016887">
    <property type="term" value="F:ATP hydrolysis activity"/>
    <property type="evidence" value="ECO:0007669"/>
    <property type="project" value="InterPro"/>
</dbReference>
<dbReference type="InterPro" id="IPR017871">
    <property type="entry name" value="ABC_transporter-like_CS"/>
</dbReference>
<reference evidence="5" key="1">
    <citation type="submission" date="2014-08" db="EMBL/GenBank/DDBJ databases">
        <authorList>
            <person name="Wibberg D."/>
        </authorList>
    </citation>
    <scope>NUCLEOTIDE SEQUENCE</scope>
</reference>
<dbReference type="RefSeq" id="WP_048073427.1">
    <property type="nucleotide sequence ID" value="NZ_CALCVY010000144.1"/>
</dbReference>
<dbReference type="CDD" id="cd03293">
    <property type="entry name" value="ABC_NrtD_SsuB_transporters"/>
    <property type="match status" value="1"/>
</dbReference>
<dbReference type="KEGG" id="mfi:DSM1535_2065"/>
<dbReference type="PANTHER" id="PTHR42788:SF13">
    <property type="entry name" value="ALIPHATIC SULFONATES IMPORT ATP-BINDING PROTEIN SSUB"/>
    <property type="match status" value="1"/>
</dbReference>
<protein>
    <submittedName>
        <fullName evidence="5">Putative ABC transporter ATP-binding protein MJ0412</fullName>
    </submittedName>
</protein>
<dbReference type="EMBL" id="LN515531">
    <property type="protein sequence ID" value="CEA14388.1"/>
    <property type="molecule type" value="Genomic_DNA"/>
</dbReference>
<evidence type="ECO:0000313" key="5">
    <source>
        <dbReference type="EMBL" id="CEA14388.1"/>
    </source>
</evidence>
<dbReference type="InterPro" id="IPR050166">
    <property type="entry name" value="ABC_transporter_ATP-bind"/>
</dbReference>
<dbReference type="Gene3D" id="3.40.50.300">
    <property type="entry name" value="P-loop containing nucleotide triphosphate hydrolases"/>
    <property type="match status" value="1"/>
</dbReference>
<dbReference type="SMART" id="SM00382">
    <property type="entry name" value="AAA"/>
    <property type="match status" value="1"/>
</dbReference>
<dbReference type="InterPro" id="IPR003439">
    <property type="entry name" value="ABC_transporter-like_ATP-bd"/>
</dbReference>
<gene>
    <name evidence="5" type="ORF">DSM1535_2065</name>
</gene>